<feature type="transmembrane region" description="Helical" evidence="1">
    <location>
        <begin position="123"/>
        <end position="146"/>
    </location>
</feature>
<feature type="domain" description="Acyltransferase 3" evidence="2">
    <location>
        <begin position="74"/>
        <end position="442"/>
    </location>
</feature>
<dbReference type="GO" id="GO:0016747">
    <property type="term" value="F:acyltransferase activity, transferring groups other than amino-acyl groups"/>
    <property type="evidence" value="ECO:0007669"/>
    <property type="project" value="InterPro"/>
</dbReference>
<keyword evidence="1" id="KW-0472">Membrane</keyword>
<dbReference type="AlphaFoldDB" id="A0A9W9CWY3"/>
<dbReference type="InterPro" id="IPR002656">
    <property type="entry name" value="Acyl_transf_3_dom"/>
</dbReference>
<feature type="transmembrane region" description="Helical" evidence="1">
    <location>
        <begin position="385"/>
        <end position="404"/>
    </location>
</feature>
<sequence>MISAGAKDLPCWEGEKKLEILPKESTLGFPNDDTILDRVRKVTPRNWACAGFDVLMPEILRRKSGTRRAISSTAWLDGLRGWAALVVCMVHLTVYTHQDIELCYGHPLLGIAQSNKTPAALPIFRIFFTGGHYAVMVFFVISGYVITKKPISLLHEGRRDDFIEAINSAMIRRPLRLFLPVVWSTLFFACSWHIFGIATPWPEHQPNIFAELVRWTQETSNFFYFFRTGFLFTWYNPHTWTIPVELRGSMFLFVWLFSLHQLPNRARILMTVGMILHLSIGSSGAWYACFFAGMLTAELDLLSSESGGAVHIKLPWDAPLKELKSRPGLWALTMHGMLLCGLFLGSEPSSDYMKKAELYGSCWGWSTLHHAIPRAYGDSDSTNRWFWLFWAAWMLVVASNEIDWVKRLFEARFSQYLGKISFSLYLLHGPLIAIYSERLFYLTGVKAPITPDQIARVGYLHNKWHDASWWPLSDGGSPGLEPNFLLCVALSIPVFLYAAELGTKAFDIPSLHLSRRAYTHLKALR</sequence>
<feature type="transmembrane region" description="Helical" evidence="1">
    <location>
        <begin position="269"/>
        <end position="295"/>
    </location>
</feature>
<dbReference type="Proteomes" id="UP001140453">
    <property type="component" value="Unassembled WGS sequence"/>
</dbReference>
<dbReference type="OrthoDB" id="5819582at2759"/>
<reference evidence="3" key="1">
    <citation type="submission" date="2022-10" db="EMBL/GenBank/DDBJ databases">
        <title>Tapping the CABI collections for fungal endophytes: first genome assemblies for Collariella, Neodidymelliopsis, Ascochyta clinopodiicola, Didymella pomorum, Didymosphaeria variabile, Neocosmospora piperis and Neocucurbitaria cava.</title>
        <authorList>
            <person name="Hill R."/>
        </authorList>
    </citation>
    <scope>NUCLEOTIDE SEQUENCE</scope>
    <source>
        <strain evidence="3">IMI 355082</strain>
    </source>
</reference>
<feature type="transmembrane region" description="Helical" evidence="1">
    <location>
        <begin position="416"/>
        <end position="435"/>
    </location>
</feature>
<organism evidence="3 4">
    <name type="scientific">Gnomoniopsis smithogilvyi</name>
    <dbReference type="NCBI Taxonomy" id="1191159"/>
    <lineage>
        <taxon>Eukaryota</taxon>
        <taxon>Fungi</taxon>
        <taxon>Dikarya</taxon>
        <taxon>Ascomycota</taxon>
        <taxon>Pezizomycotina</taxon>
        <taxon>Sordariomycetes</taxon>
        <taxon>Sordariomycetidae</taxon>
        <taxon>Diaporthales</taxon>
        <taxon>Gnomoniaceae</taxon>
        <taxon>Gnomoniopsis</taxon>
    </lineage>
</organism>
<dbReference type="InterPro" id="IPR050879">
    <property type="entry name" value="Acyltransferase_3"/>
</dbReference>
<dbReference type="PANTHER" id="PTHR23028:SF134">
    <property type="entry name" value="PUTATIVE (AFU_ORTHOLOGUE AFUA_4G08520)-RELATED"/>
    <property type="match status" value="1"/>
</dbReference>
<dbReference type="Pfam" id="PF01757">
    <property type="entry name" value="Acyl_transf_3"/>
    <property type="match status" value="1"/>
</dbReference>
<feature type="transmembrane region" description="Helical" evidence="1">
    <location>
        <begin position="327"/>
        <end position="344"/>
    </location>
</feature>
<keyword evidence="4" id="KW-1185">Reference proteome</keyword>
<feature type="transmembrane region" description="Helical" evidence="1">
    <location>
        <begin position="177"/>
        <end position="195"/>
    </location>
</feature>
<evidence type="ECO:0000313" key="4">
    <source>
        <dbReference type="Proteomes" id="UP001140453"/>
    </source>
</evidence>
<evidence type="ECO:0000259" key="2">
    <source>
        <dbReference type="Pfam" id="PF01757"/>
    </source>
</evidence>
<feature type="transmembrane region" description="Helical" evidence="1">
    <location>
        <begin position="240"/>
        <end position="257"/>
    </location>
</feature>
<dbReference type="PANTHER" id="PTHR23028">
    <property type="entry name" value="ACETYLTRANSFERASE"/>
    <property type="match status" value="1"/>
</dbReference>
<protein>
    <recommendedName>
        <fullName evidence="2">Acyltransferase 3 domain-containing protein</fullName>
    </recommendedName>
</protein>
<gene>
    <name evidence="3" type="ORF">N0V93_004172</name>
</gene>
<name>A0A9W9CWY3_9PEZI</name>
<accession>A0A9W9CWY3</accession>
<proteinExistence type="predicted"/>
<keyword evidence="1" id="KW-0812">Transmembrane</keyword>
<evidence type="ECO:0000256" key="1">
    <source>
        <dbReference type="SAM" id="Phobius"/>
    </source>
</evidence>
<dbReference type="EMBL" id="JAPEVB010000003">
    <property type="protein sequence ID" value="KAJ4390576.1"/>
    <property type="molecule type" value="Genomic_DNA"/>
</dbReference>
<comment type="caution">
    <text evidence="3">The sequence shown here is derived from an EMBL/GenBank/DDBJ whole genome shotgun (WGS) entry which is preliminary data.</text>
</comment>
<keyword evidence="1" id="KW-1133">Transmembrane helix</keyword>
<evidence type="ECO:0000313" key="3">
    <source>
        <dbReference type="EMBL" id="KAJ4390576.1"/>
    </source>
</evidence>